<sequence length="1080" mass="122941">MNVLLISQCTQRARDQTCRILDQFAERTGTGTWQTTITFEGLKTLRKLLRQSARRNTAVACHWLRVSGRSELLWIVGNLRRFNALGRVPTNKTTLDVLRNKSEHGWHSAESIALLAAIAGLFHDFGKAGRKFQETLHEINKPRFQPYRHEWISVRLFQAFVGKRSDDEWLSKLENIEADDEKALLKCLKKDDAETSDSPFKQLQPVAQVVAWLIVSHHRLPQPVCSASQLPGSADWLTKQFIADWNALNHQHAIWKQQDFTRVWTFPHGTPLQSAHWREKARQIAKRAKRTPSLKAFGSLSQLFSMHLARLVLMLADHYYSSQPASPHWQSESYPVWANSDRQSGELKQKLDEHNLAVAHHALLLGRYLPRMRQDLPAIARHKGFRQRAADARFSWQNRAWDVASAVRERSVEHGFFGVNLASTGCGKTFANARIMYALANEDEGCRFSIALGLRTLTLQTGQALQSRLGLDEDDLAMLTGSQAVRELHQQAEKPEPPERDVGSASADDYFSDHQYVHYEGMVTHGPLQRWLSSDKRLNRLVSAPVLVTTIDHLMPATEGVRGGKQIAPMLRLVTSDLVLDEPDDFDVNDLYAMCRLVNWAGMLGARLLLSSATLPPAHIEALFSAYQAGRMAWNLACGDAAGSERICCAWFDENGAQAAEVADIDRYRARHSAFIRQRVQVLAKARRLHFARLINPVPASSLAEDVVASLTEEISQQMLILHQCHHQIHPSGKSVSLGLVRIANINPLVAIARELISRPLPPDYALHFCVYHSQFPLAVRSRMEKRLDAAFDRHQDAHLWQQPEIAQAIHAHPAKHHMFVVIGTSVIEVGRDWDADWGIIEPSSMRALIQFAGRIQRHRQQVPQVENIVILNRNIRALRAFEPAYCQPGFETKRWRLFSHEIGELITDGSANTINAIPRISEQAEGNAFAALEHQRLRSALLVSPDPHQPVAAQWWQLPLTWHAIMQSLTPFRHSQPEAQFFLMMDDDDEEPEFMFRDRQGGMKASAQFEFQNLACGEHIHPWFEIDYRDVMRDLAEERRMEIRDVCLRYGEITLAIGKDDAVDDWLYHPWLGVFRSIR</sequence>
<dbReference type="Pfam" id="PF22590">
    <property type="entry name" value="Cas3-like_C_2"/>
    <property type="match status" value="1"/>
</dbReference>
<dbReference type="GO" id="GO:0005524">
    <property type="term" value="F:ATP binding"/>
    <property type="evidence" value="ECO:0007669"/>
    <property type="project" value="UniProtKB-KW"/>
</dbReference>
<evidence type="ECO:0000313" key="10">
    <source>
        <dbReference type="EMBL" id="SFN17261.1"/>
    </source>
</evidence>
<dbReference type="InterPro" id="IPR048823">
    <property type="entry name" value="Cas3_I-F_Cas2"/>
</dbReference>
<evidence type="ECO:0000256" key="7">
    <source>
        <dbReference type="ARBA" id="ARBA00022840"/>
    </source>
</evidence>
<evidence type="ECO:0000313" key="11">
    <source>
        <dbReference type="Proteomes" id="UP000242222"/>
    </source>
</evidence>
<evidence type="ECO:0000256" key="4">
    <source>
        <dbReference type="ARBA" id="ARBA00022741"/>
    </source>
</evidence>
<feature type="domain" description="HD Cas3-type" evidence="9">
    <location>
        <begin position="102"/>
        <end position="319"/>
    </location>
</feature>
<protein>
    <submittedName>
        <fullName evidence="10">CRISPR-associated helicase, Cas3 family</fullName>
    </submittedName>
</protein>
<reference evidence="11" key="1">
    <citation type="submission" date="2016-10" db="EMBL/GenBank/DDBJ databases">
        <authorList>
            <person name="Varghese N."/>
            <person name="Submissions S."/>
        </authorList>
    </citation>
    <scope>NUCLEOTIDE SEQUENCE [LARGE SCALE GENOMIC DNA]</scope>
    <source>
        <strain evidence="11">N6PO6</strain>
    </source>
</reference>
<evidence type="ECO:0000256" key="2">
    <source>
        <dbReference type="ARBA" id="ARBA00009046"/>
    </source>
</evidence>
<accession>A0A1I4WTY2</accession>
<dbReference type="Proteomes" id="UP000242222">
    <property type="component" value="Unassembled WGS sequence"/>
</dbReference>
<name>A0A1I4WTY2_9GAMM</name>
<dbReference type="InterPro" id="IPR013395">
    <property type="entry name" value="CRISPR-assoc_Cas3_yers"/>
</dbReference>
<dbReference type="NCBIfam" id="TIGR02562">
    <property type="entry name" value="cas3_yersinia"/>
    <property type="match status" value="1"/>
</dbReference>
<dbReference type="RefSeq" id="WP_092876335.1">
    <property type="nucleotide sequence ID" value="NZ_FOVC01000003.1"/>
</dbReference>
<evidence type="ECO:0000256" key="8">
    <source>
        <dbReference type="ARBA" id="ARBA00023118"/>
    </source>
</evidence>
<dbReference type="InterPro" id="IPR054712">
    <property type="entry name" value="Cas3-like_dom"/>
</dbReference>
<dbReference type="GO" id="GO:0051607">
    <property type="term" value="P:defense response to virus"/>
    <property type="evidence" value="ECO:0007669"/>
    <property type="project" value="UniProtKB-KW"/>
</dbReference>
<keyword evidence="6" id="KW-0347">Helicase</keyword>
<proteinExistence type="inferred from homology"/>
<dbReference type="Gene3D" id="1.10.3210.30">
    <property type="match status" value="1"/>
</dbReference>
<keyword evidence="8" id="KW-0051">Antiviral defense</keyword>
<keyword evidence="7" id="KW-0067">ATP-binding</keyword>
<dbReference type="GO" id="GO:0046872">
    <property type="term" value="F:metal ion binding"/>
    <property type="evidence" value="ECO:0007669"/>
    <property type="project" value="UniProtKB-KW"/>
</dbReference>
<comment type="similarity">
    <text evidence="1">In the N-terminal section; belongs to the CRISPR-associated nuclease Cas3-HD family.</text>
</comment>
<dbReference type="InterPro" id="IPR038257">
    <property type="entry name" value="CRISPR-assoc_Cas3_HD_sf"/>
</dbReference>
<dbReference type="Pfam" id="PF21384">
    <property type="entry name" value="Cas3_I-F_Cas2"/>
    <property type="match status" value="1"/>
</dbReference>
<organism evidence="10 11">
    <name type="scientific">Izhakiella capsodis</name>
    <dbReference type="NCBI Taxonomy" id="1367852"/>
    <lineage>
        <taxon>Bacteria</taxon>
        <taxon>Pseudomonadati</taxon>
        <taxon>Pseudomonadota</taxon>
        <taxon>Gammaproteobacteria</taxon>
        <taxon>Enterobacterales</taxon>
        <taxon>Erwiniaceae</taxon>
        <taxon>Izhakiella</taxon>
    </lineage>
</organism>
<keyword evidence="4" id="KW-0547">Nucleotide-binding</keyword>
<dbReference type="PROSITE" id="PS51643">
    <property type="entry name" value="HD_CAS3"/>
    <property type="match status" value="1"/>
</dbReference>
<dbReference type="OrthoDB" id="220028at2"/>
<comment type="similarity">
    <text evidence="2">In the central section; belongs to the CRISPR-associated helicase Cas3 family.</text>
</comment>
<dbReference type="GO" id="GO:0016787">
    <property type="term" value="F:hydrolase activity"/>
    <property type="evidence" value="ECO:0007669"/>
    <property type="project" value="UniProtKB-KW"/>
</dbReference>
<evidence type="ECO:0000256" key="6">
    <source>
        <dbReference type="ARBA" id="ARBA00022806"/>
    </source>
</evidence>
<dbReference type="STRING" id="1367852.SAMN05216516_10373"/>
<evidence type="ECO:0000259" key="9">
    <source>
        <dbReference type="PROSITE" id="PS51643"/>
    </source>
</evidence>
<dbReference type="InterPro" id="IPR006483">
    <property type="entry name" value="CRISPR-assoc_Cas3_HD"/>
</dbReference>
<evidence type="ECO:0000256" key="3">
    <source>
        <dbReference type="ARBA" id="ARBA00022723"/>
    </source>
</evidence>
<keyword evidence="3" id="KW-0479">Metal-binding</keyword>
<dbReference type="SUPFAM" id="SSF52540">
    <property type="entry name" value="P-loop containing nucleoside triphosphate hydrolases"/>
    <property type="match status" value="1"/>
</dbReference>
<dbReference type="GO" id="GO:0004386">
    <property type="term" value="F:helicase activity"/>
    <property type="evidence" value="ECO:0007669"/>
    <property type="project" value="UniProtKB-KW"/>
</dbReference>
<keyword evidence="5" id="KW-0378">Hydrolase</keyword>
<gene>
    <name evidence="10" type="ORF">SAMN05216516_10373</name>
</gene>
<evidence type="ECO:0000256" key="1">
    <source>
        <dbReference type="ARBA" id="ARBA00006847"/>
    </source>
</evidence>
<keyword evidence="11" id="KW-1185">Reference proteome</keyword>
<dbReference type="EMBL" id="FOVC01000003">
    <property type="protein sequence ID" value="SFN17261.1"/>
    <property type="molecule type" value="Genomic_DNA"/>
</dbReference>
<dbReference type="AlphaFoldDB" id="A0A1I4WTY2"/>
<dbReference type="InterPro" id="IPR027417">
    <property type="entry name" value="P-loop_NTPase"/>
</dbReference>
<evidence type="ECO:0000256" key="5">
    <source>
        <dbReference type="ARBA" id="ARBA00022801"/>
    </source>
</evidence>